<reference evidence="1" key="1">
    <citation type="submission" date="2017-01" db="EMBL/GenBank/DDBJ databases">
        <authorList>
            <person name="Mah S.A."/>
            <person name="Swanson W.J."/>
            <person name="Moy G.W."/>
            <person name="Vacquier V.D."/>
        </authorList>
    </citation>
    <scope>NUCLEOTIDE SEQUENCE [LARGE SCALE GENOMIC DNA]</scope>
    <source>
        <strain evidence="1">ID-206-W2</strain>
    </source>
</reference>
<gene>
    <name evidence="1" type="ORF">AYI69_g10773</name>
    <name evidence="2" type="ORF">AYI69_g8282</name>
</gene>
<comment type="caution">
    <text evidence="1">The sequence shown here is derived from an EMBL/GenBank/DDBJ whole genome shotgun (WGS) entry which is preliminary data.</text>
</comment>
<evidence type="ECO:0000313" key="2">
    <source>
        <dbReference type="EMBL" id="OMJ15190.1"/>
    </source>
</evidence>
<protein>
    <submittedName>
        <fullName evidence="1">Uncharacterized protein</fullName>
    </submittedName>
</protein>
<dbReference type="Proteomes" id="UP000187429">
    <property type="component" value="Unassembled WGS sequence"/>
</dbReference>
<reference evidence="3" key="2">
    <citation type="submission" date="2017-01" db="EMBL/GenBank/DDBJ databases">
        <authorList>
            <person name="Wang Y."/>
            <person name="White M."/>
            <person name="Kvist S."/>
            <person name="Moncalvo J.-M."/>
        </authorList>
    </citation>
    <scope>NUCLEOTIDE SEQUENCE [LARGE SCALE GENOMIC DNA]</scope>
    <source>
        <strain evidence="3">ID-206-W2</strain>
    </source>
</reference>
<dbReference type="EMBL" id="LSSM01004332">
    <property type="protein sequence ID" value="OMJ15190.1"/>
    <property type="molecule type" value="Genomic_DNA"/>
</dbReference>
<proteinExistence type="predicted"/>
<dbReference type="AlphaFoldDB" id="A0A1R1X3J1"/>
<evidence type="ECO:0000313" key="1">
    <source>
        <dbReference type="EMBL" id="OMJ09216.1"/>
    </source>
</evidence>
<keyword evidence="3" id="KW-1185">Reference proteome</keyword>
<accession>A0A1R1X3J1</accession>
<dbReference type="EMBL" id="LSSM01007130">
    <property type="protein sequence ID" value="OMJ09216.1"/>
    <property type="molecule type" value="Genomic_DNA"/>
</dbReference>
<evidence type="ECO:0000313" key="3">
    <source>
        <dbReference type="Proteomes" id="UP000187429"/>
    </source>
</evidence>
<dbReference type="OrthoDB" id="5683883at2759"/>
<name>A0A1R1X3J1_9FUNG</name>
<sequence length="71" mass="8112">MASAAKDLVFEKYTASSSLENNTPEIRFFFIQSTLEQIKKAKKTGKSDKLLRMAFSNKTNYGQQRAGVQRY</sequence>
<organism evidence="1 3">
    <name type="scientific">Smittium culicis</name>
    <dbReference type="NCBI Taxonomy" id="133412"/>
    <lineage>
        <taxon>Eukaryota</taxon>
        <taxon>Fungi</taxon>
        <taxon>Fungi incertae sedis</taxon>
        <taxon>Zoopagomycota</taxon>
        <taxon>Kickxellomycotina</taxon>
        <taxon>Harpellomycetes</taxon>
        <taxon>Harpellales</taxon>
        <taxon>Legeriomycetaceae</taxon>
        <taxon>Smittium</taxon>
    </lineage>
</organism>